<reference evidence="2" key="1">
    <citation type="submission" date="2025-08" db="UniProtKB">
        <authorList>
            <consortium name="Ensembl"/>
        </authorList>
    </citation>
    <scope>IDENTIFICATION</scope>
</reference>
<name>A0A8C6AY67_MONMO</name>
<sequence>CGILVLLPGIEPEPWHSKLRSLLPRGLGVWGPGEGTAKVMLGRFRAPPEEAWRASGLVGSCLRCRLLSTERQPPPGSSGPEPKGGGDPRRPSQPRVSAHLEPCLCSPVNPACPSHPTWS</sequence>
<accession>A0A8C6AY67</accession>
<dbReference type="GeneTree" id="ENSGT01000000221368"/>
<evidence type="ECO:0000313" key="2">
    <source>
        <dbReference type="Ensembl" id="ENSMMNP00015007973.1"/>
    </source>
</evidence>
<protein>
    <submittedName>
        <fullName evidence="2">Uncharacterized protein</fullName>
    </submittedName>
</protein>
<reference evidence="2" key="2">
    <citation type="submission" date="2025-09" db="UniProtKB">
        <authorList>
            <consortium name="Ensembl"/>
        </authorList>
    </citation>
    <scope>IDENTIFICATION</scope>
</reference>
<proteinExistence type="predicted"/>
<feature type="region of interest" description="Disordered" evidence="1">
    <location>
        <begin position="68"/>
        <end position="97"/>
    </location>
</feature>
<keyword evidence="3" id="KW-1185">Reference proteome</keyword>
<evidence type="ECO:0000256" key="1">
    <source>
        <dbReference type="SAM" id="MobiDB-lite"/>
    </source>
</evidence>
<organism evidence="2 3">
    <name type="scientific">Monodon monoceros</name>
    <name type="common">Narwhal</name>
    <name type="synonym">Ceratodon monodon</name>
    <dbReference type="NCBI Taxonomy" id="40151"/>
    <lineage>
        <taxon>Eukaryota</taxon>
        <taxon>Metazoa</taxon>
        <taxon>Chordata</taxon>
        <taxon>Craniata</taxon>
        <taxon>Vertebrata</taxon>
        <taxon>Euteleostomi</taxon>
        <taxon>Mammalia</taxon>
        <taxon>Eutheria</taxon>
        <taxon>Laurasiatheria</taxon>
        <taxon>Artiodactyla</taxon>
        <taxon>Whippomorpha</taxon>
        <taxon>Cetacea</taxon>
        <taxon>Odontoceti</taxon>
        <taxon>Monodontidae</taxon>
        <taxon>Monodon</taxon>
    </lineage>
</organism>
<dbReference type="Proteomes" id="UP000694561">
    <property type="component" value="Unplaced"/>
</dbReference>
<dbReference type="AlphaFoldDB" id="A0A8C6AY67"/>
<dbReference type="Ensembl" id="ENSMMNT00015008707.1">
    <property type="protein sequence ID" value="ENSMMNP00015007973.1"/>
    <property type="gene ID" value="ENSMMNG00015005922.1"/>
</dbReference>
<evidence type="ECO:0000313" key="3">
    <source>
        <dbReference type="Proteomes" id="UP000694561"/>
    </source>
</evidence>